<dbReference type="GO" id="GO:0004197">
    <property type="term" value="F:cysteine-type endopeptidase activity"/>
    <property type="evidence" value="ECO:0007669"/>
    <property type="project" value="InterPro"/>
</dbReference>
<evidence type="ECO:0000256" key="1">
    <source>
        <dbReference type="ARBA" id="ARBA00022737"/>
    </source>
</evidence>
<dbReference type="Gene3D" id="1.25.10.10">
    <property type="entry name" value="Leucine-rich Repeat Variant"/>
    <property type="match status" value="6"/>
</dbReference>
<evidence type="ECO:0000313" key="4">
    <source>
        <dbReference type="EMBL" id="BBH87105.1"/>
    </source>
</evidence>
<dbReference type="SUPFAM" id="SSF52540">
    <property type="entry name" value="P-loop containing nucleoside triphosphate hydrolases"/>
    <property type="match status" value="1"/>
</dbReference>
<name>A0A455SLN9_9CHLR</name>
<evidence type="ECO:0000259" key="3">
    <source>
        <dbReference type="PROSITE" id="PS50862"/>
    </source>
</evidence>
<protein>
    <recommendedName>
        <fullName evidence="5">NACHT domain-containing protein</fullName>
    </recommendedName>
</protein>
<dbReference type="InterPro" id="IPR011989">
    <property type="entry name" value="ARM-like"/>
</dbReference>
<dbReference type="GO" id="GO:0016491">
    <property type="term" value="F:oxidoreductase activity"/>
    <property type="evidence" value="ECO:0007669"/>
    <property type="project" value="TreeGrafter"/>
</dbReference>
<organism evidence="4">
    <name type="scientific">Thermosporothrix sp. COM3</name>
    <dbReference type="NCBI Taxonomy" id="2490863"/>
    <lineage>
        <taxon>Bacteria</taxon>
        <taxon>Bacillati</taxon>
        <taxon>Chloroflexota</taxon>
        <taxon>Ktedonobacteria</taxon>
        <taxon>Ktedonobacterales</taxon>
        <taxon>Thermosporotrichaceae</taxon>
        <taxon>Thermosporothrix</taxon>
    </lineage>
</organism>
<dbReference type="PANTHER" id="PTHR12697">
    <property type="entry name" value="PBS LYASE HEAT-LIKE PROTEIN"/>
    <property type="match status" value="1"/>
</dbReference>
<dbReference type="PANTHER" id="PTHR12697:SF38">
    <property type="entry name" value="PBS LYASE HEAT DOMAIN PROTEIN REPEAT-CONTAINING PROTEIN"/>
    <property type="match status" value="1"/>
</dbReference>
<evidence type="ECO:0000259" key="2">
    <source>
        <dbReference type="PROSITE" id="PS50837"/>
    </source>
</evidence>
<dbReference type="Pfam" id="PF02985">
    <property type="entry name" value="HEAT"/>
    <property type="match status" value="2"/>
</dbReference>
<dbReference type="EMBL" id="AP019376">
    <property type="protein sequence ID" value="BBH87105.1"/>
    <property type="molecule type" value="Genomic_DNA"/>
</dbReference>
<dbReference type="Gene3D" id="3.40.50.1460">
    <property type="match status" value="1"/>
</dbReference>
<dbReference type="SUPFAM" id="SSF52129">
    <property type="entry name" value="Caspase-like"/>
    <property type="match status" value="1"/>
</dbReference>
<evidence type="ECO:0008006" key="5">
    <source>
        <dbReference type="Google" id="ProtNLM"/>
    </source>
</evidence>
<accession>A0A455SLN9</accession>
<gene>
    <name evidence="4" type="ORF">KTC_18560</name>
</gene>
<sequence length="1726" mass="194670">MTHRRFAYLIGANGPASRRLSYAEQDVERLAAVFRGERCQFIAVESIIAESRQQVLSGLKTFLDQCRSEDTVIVVFAGHGCLYGGDFYLVCNGTDLNDPVATAIECAAIKKYIEYCSARSKALILDCCRAGAAHQGIYRDVPDERAALQSLFHGCSHFILSACSHREKALELEHLDGGSGFLSWAIRAACTTHFACVSPDKMSLSLQDIWAWMPQALQEVKEVKEQHGVHELLPEPWLFGEQKGGNWEIWLTDPPKKERVARRDLSQARQRYLEHVKRLYENVRLPFGPDGLSLHALYQPLRLLPSSRSAEDLSRDERRFLPDEDEQVAKKQKELAVQHVVVAHIEEALEKSTSGRLIVLGGPGSGKTTTLKYLISVFAQKALEDSAAPLPLFISLSELARINLSISEYLNEIVKEYGIEREFAEVLWQAIEEGQACLCLDGLDEVKAQDRTRLIEWINHQSARQGGLWLVGSRFTEYKGGQFQQGRFAEWELQPLDENHQKELLRRLFPELERVFLVQRQSPPDIDTFLHQLAQDMQVTSWCENPLLLSLAAAVYVRSGSLPSNRAQLYQQAIEAVLACRNADPIIRELVLFRLEELALWVHQSRGRVFTLEELLLFFREVQGCSDTEVGQIARNLLQSGVVESVANKTYGFRHLTFQEYCAARALARQLCSRDPRAREAGWQLLQEKRTYSRWSEVFKLLAVTLLQAHKKAGLAVIQRWLEALLEQQETPEGDPGNLCLLQALQLLIELASFPAPLLPIVERVFQQWNQELWEAVEQQRTGKRNHLLAALQGGKRLPEAVRSAWTNSLQQLLQATLLYNDFYSNFDVIIALIQLGAVDQAFRVLLEKSMNYSSSVFSVEIVKCVSFSLLEDAFFSTDKRKRRFVIPFLGERDDIPDTWIEMACNDEDRYVRAAVVKAVGARVEVERLLPLLKDEDRYVRAAVVKAVGARVEVERLLPLLKDEDWYVRECVIEALGQMVEVEILLPLLKDEDGDVRAAVVEAVGARVEVERLLPLLKDENRYVRAAVVKAVGARVEVERLLPLLKDEDGNVRAAVVEAVGARVEVERLLPLLKDEDGNVRAAVVEAVGARVEVERLLPLLKDEDGYVRVAVVEAVGARVEVERLLPLLKDEDGNVRAAVVKVVGARVEVERLLPLLKDEDWRVRAAVVEAVGPRIEVERLWPLLKDEDWDVRAAVVKAVGARVEIERLLPLLKDEDWYVRRKVVEVIGHRVEVERLLPLLKDEDGSVRAAVVKVVGAKVEIERLLPLLKDGSVREVVIRILRERVELKKLLLFLEDKVQAKLAAIEMVEEKEEEIQFILPLLKDEDWDVRAAVVKAVGARVEIERLLPLLKDEDGSVRAAVVKVVGARVEVEKLLPLLKDEDWRVRAAVVKAVGARVEVERLLPLLKDEDWRVRAAVVKVLGARVEVERLLPLLKDKYGDVRAAVVKVLGARVEVEILLPLLKDEDWDVRAAVVKVLGARVEVEILLPLLKDKYGDVRAAVVKAVGARVEVEILLPLLKDKYGDVRAAVVKAVGAKVEVETLLPLLEDEYADVRRAAVEEIEHHSAMLSDEALLALIGDEAGSVRKAALNVVRRHRPELLSEIYAEAHAILQHQPPGKIFRSLSFIVVAQMIGELRLSGPASFAKLEEYLHWHHWQTRLAAVRALAQIRRHIPDHLVQLLLVLRRNDPSMPVRHAADDALADILTIEPMEDEWDEADEDSALSDI</sequence>
<dbReference type="InterPro" id="IPR029030">
    <property type="entry name" value="Caspase-like_dom_sf"/>
</dbReference>
<feature type="domain" description="Aminoacyl-transfer RNA synthetases class-II family profile" evidence="3">
    <location>
        <begin position="593"/>
        <end position="1155"/>
    </location>
</feature>
<dbReference type="InterPro" id="IPR011600">
    <property type="entry name" value="Pept_C14_caspase"/>
</dbReference>
<dbReference type="SUPFAM" id="SSF48371">
    <property type="entry name" value="ARM repeat"/>
    <property type="match status" value="3"/>
</dbReference>
<dbReference type="SMART" id="SM00567">
    <property type="entry name" value="EZ_HEAT"/>
    <property type="match status" value="8"/>
</dbReference>
<dbReference type="InterPro" id="IPR000357">
    <property type="entry name" value="HEAT"/>
</dbReference>
<dbReference type="PROSITE" id="PS50862">
    <property type="entry name" value="AA_TRNA_LIGASE_II"/>
    <property type="match status" value="1"/>
</dbReference>
<dbReference type="Pfam" id="PF00656">
    <property type="entry name" value="Peptidase_C14"/>
    <property type="match status" value="1"/>
</dbReference>
<feature type="domain" description="NACHT" evidence="2">
    <location>
        <begin position="355"/>
        <end position="474"/>
    </location>
</feature>
<reference evidence="4" key="1">
    <citation type="submission" date="2018-12" db="EMBL/GenBank/DDBJ databases">
        <title>Novel natural products biosynthetic potential of the class Ktedonobacteria.</title>
        <authorList>
            <person name="Zheng Y."/>
            <person name="Saitou A."/>
            <person name="Wang C.M."/>
            <person name="Toyoda A."/>
            <person name="Minakuchi Y."/>
            <person name="Sekiguchi Y."/>
            <person name="Ueda K."/>
            <person name="Takano H."/>
            <person name="Sakai Y."/>
            <person name="Yokota A."/>
            <person name="Yabe S."/>
        </authorList>
    </citation>
    <scope>NUCLEOTIDE SEQUENCE</scope>
    <source>
        <strain evidence="4">COM3</strain>
    </source>
</reference>
<dbReference type="InterPro" id="IPR007111">
    <property type="entry name" value="NACHT_NTPase"/>
</dbReference>
<dbReference type="Pfam" id="PF05729">
    <property type="entry name" value="NACHT"/>
    <property type="match status" value="1"/>
</dbReference>
<dbReference type="Gene3D" id="3.40.50.300">
    <property type="entry name" value="P-loop containing nucleotide triphosphate hydrolases"/>
    <property type="match status" value="1"/>
</dbReference>
<dbReference type="InterPro" id="IPR016024">
    <property type="entry name" value="ARM-type_fold"/>
</dbReference>
<dbReference type="Pfam" id="PF13646">
    <property type="entry name" value="HEAT_2"/>
    <property type="match status" value="5"/>
</dbReference>
<keyword evidence="1" id="KW-0677">Repeat</keyword>
<dbReference type="InterPro" id="IPR004155">
    <property type="entry name" value="PBS_lyase_HEAT"/>
</dbReference>
<dbReference type="InterPro" id="IPR027417">
    <property type="entry name" value="P-loop_NTPase"/>
</dbReference>
<dbReference type="InterPro" id="IPR006195">
    <property type="entry name" value="aa-tRNA-synth_II"/>
</dbReference>
<dbReference type="GO" id="GO:0006508">
    <property type="term" value="P:proteolysis"/>
    <property type="evidence" value="ECO:0007669"/>
    <property type="project" value="InterPro"/>
</dbReference>
<proteinExistence type="predicted"/>
<dbReference type="PROSITE" id="PS50837">
    <property type="entry name" value="NACHT"/>
    <property type="match status" value="1"/>
</dbReference>